<accession>A0A8C7BN74</accession>
<dbReference type="AlphaFoldDB" id="A0A8C7BN74"/>
<protein>
    <submittedName>
        <fullName evidence="1">Uncharacterized protein</fullName>
    </submittedName>
</protein>
<proteinExistence type="predicted"/>
<dbReference type="Proteomes" id="UP000694425">
    <property type="component" value="Unplaced"/>
</dbReference>
<organism evidence="1 2">
    <name type="scientific">Neovison vison</name>
    <name type="common">American mink</name>
    <name type="synonym">Mustela vison</name>
    <dbReference type="NCBI Taxonomy" id="452646"/>
    <lineage>
        <taxon>Eukaryota</taxon>
        <taxon>Metazoa</taxon>
        <taxon>Chordata</taxon>
        <taxon>Craniata</taxon>
        <taxon>Vertebrata</taxon>
        <taxon>Euteleostomi</taxon>
        <taxon>Mammalia</taxon>
        <taxon>Eutheria</taxon>
        <taxon>Laurasiatheria</taxon>
        <taxon>Carnivora</taxon>
        <taxon>Caniformia</taxon>
        <taxon>Musteloidea</taxon>
        <taxon>Mustelidae</taxon>
        <taxon>Mustelinae</taxon>
        <taxon>Neogale</taxon>
    </lineage>
</organism>
<reference evidence="1" key="2">
    <citation type="submission" date="2025-09" db="UniProtKB">
        <authorList>
            <consortium name="Ensembl"/>
        </authorList>
    </citation>
    <scope>IDENTIFICATION</scope>
</reference>
<evidence type="ECO:0000313" key="1">
    <source>
        <dbReference type="Ensembl" id="ENSNVIP00000026661.1"/>
    </source>
</evidence>
<dbReference type="GeneTree" id="ENSGT00900000143486"/>
<evidence type="ECO:0000313" key="2">
    <source>
        <dbReference type="Proteomes" id="UP000694425"/>
    </source>
</evidence>
<sequence length="69" mass="7701">MTLSEMASLLGLPVRKDGKWQLFKTSATKGIGLDEAMEGFTGTLKSRQSFNHICTSVMKNISHFFLEMC</sequence>
<reference evidence="1" key="1">
    <citation type="submission" date="2025-08" db="UniProtKB">
        <authorList>
            <consortium name="Ensembl"/>
        </authorList>
    </citation>
    <scope>IDENTIFICATION</scope>
</reference>
<keyword evidence="2" id="KW-1185">Reference proteome</keyword>
<dbReference type="Ensembl" id="ENSNVIT00000030932.1">
    <property type="protein sequence ID" value="ENSNVIP00000026661.1"/>
    <property type="gene ID" value="ENSNVIG00000020639.1"/>
</dbReference>
<name>A0A8C7BN74_NEOVI</name>